<feature type="compositionally biased region" description="Low complexity" evidence="2">
    <location>
        <begin position="399"/>
        <end position="419"/>
    </location>
</feature>
<dbReference type="CDD" id="cd17039">
    <property type="entry name" value="Ubl_ubiquitin_like"/>
    <property type="match status" value="1"/>
</dbReference>
<feature type="region of interest" description="Disordered" evidence="2">
    <location>
        <begin position="1"/>
        <end position="21"/>
    </location>
</feature>
<evidence type="ECO:0000313" key="5">
    <source>
        <dbReference type="Proteomes" id="UP000275267"/>
    </source>
</evidence>
<dbReference type="PROSITE" id="PS00299">
    <property type="entry name" value="UBIQUITIN_1"/>
    <property type="match status" value="1"/>
</dbReference>
<feature type="region of interest" description="Disordered" evidence="2">
    <location>
        <begin position="674"/>
        <end position="718"/>
    </location>
</feature>
<feature type="region of interest" description="Disordered" evidence="2">
    <location>
        <begin position="399"/>
        <end position="445"/>
    </location>
</feature>
<dbReference type="PANTHER" id="PTHR15204:SF5">
    <property type="entry name" value="LARGE PROLINE-RICH PROTEIN BAG6 ISOFORM X1"/>
    <property type="match status" value="1"/>
</dbReference>
<feature type="compositionally biased region" description="Polar residues" evidence="2">
    <location>
        <begin position="607"/>
        <end position="621"/>
    </location>
</feature>
<keyword evidence="5" id="KW-1185">Reference proteome</keyword>
<dbReference type="OrthoDB" id="267397at2759"/>
<feature type="compositionally biased region" description="Basic and acidic residues" evidence="2">
    <location>
        <begin position="584"/>
        <end position="606"/>
    </location>
</feature>
<dbReference type="PROSITE" id="PS50053">
    <property type="entry name" value="UBIQUITIN_2"/>
    <property type="match status" value="1"/>
</dbReference>
<proteinExistence type="predicted"/>
<reference evidence="5" key="1">
    <citation type="journal article" date="2019" name="Nat. Commun.">
        <title>The genome of broomcorn millet.</title>
        <authorList>
            <person name="Zou C."/>
            <person name="Miki D."/>
            <person name="Li D."/>
            <person name="Tang Q."/>
            <person name="Xiao L."/>
            <person name="Rajput S."/>
            <person name="Deng P."/>
            <person name="Jia W."/>
            <person name="Huang R."/>
            <person name="Zhang M."/>
            <person name="Sun Y."/>
            <person name="Hu J."/>
            <person name="Fu X."/>
            <person name="Schnable P.S."/>
            <person name="Li F."/>
            <person name="Zhang H."/>
            <person name="Feng B."/>
            <person name="Zhu X."/>
            <person name="Liu R."/>
            <person name="Schnable J.C."/>
            <person name="Zhu J.-K."/>
            <person name="Zhang H."/>
        </authorList>
    </citation>
    <scope>NUCLEOTIDE SEQUENCE [LARGE SCALE GENOMIC DNA]</scope>
</reference>
<dbReference type="SMART" id="SM00213">
    <property type="entry name" value="UBQ"/>
    <property type="match status" value="1"/>
</dbReference>
<dbReference type="GO" id="GO:0071818">
    <property type="term" value="C:BAT3 complex"/>
    <property type="evidence" value="ECO:0007669"/>
    <property type="project" value="TreeGrafter"/>
</dbReference>
<dbReference type="InterPro" id="IPR029071">
    <property type="entry name" value="Ubiquitin-like_domsf"/>
</dbReference>
<organism evidence="4 5">
    <name type="scientific">Panicum miliaceum</name>
    <name type="common">Proso millet</name>
    <name type="synonym">Broomcorn millet</name>
    <dbReference type="NCBI Taxonomy" id="4540"/>
    <lineage>
        <taxon>Eukaryota</taxon>
        <taxon>Viridiplantae</taxon>
        <taxon>Streptophyta</taxon>
        <taxon>Embryophyta</taxon>
        <taxon>Tracheophyta</taxon>
        <taxon>Spermatophyta</taxon>
        <taxon>Magnoliopsida</taxon>
        <taxon>Liliopsida</taxon>
        <taxon>Poales</taxon>
        <taxon>Poaceae</taxon>
        <taxon>PACMAD clade</taxon>
        <taxon>Panicoideae</taxon>
        <taxon>Panicodae</taxon>
        <taxon>Paniceae</taxon>
        <taxon>Panicinae</taxon>
        <taxon>Panicum</taxon>
        <taxon>Panicum sect. Panicum</taxon>
    </lineage>
</organism>
<feature type="compositionally biased region" description="Low complexity" evidence="2">
    <location>
        <begin position="533"/>
        <end position="543"/>
    </location>
</feature>
<feature type="compositionally biased region" description="Polar residues" evidence="2">
    <location>
        <begin position="815"/>
        <end position="834"/>
    </location>
</feature>
<dbReference type="AlphaFoldDB" id="A0A3L6PKX7"/>
<dbReference type="FunFam" id="3.10.20.90:FF:000154">
    <property type="entry name" value="Large proline-rich protein BAG6"/>
    <property type="match status" value="1"/>
</dbReference>
<gene>
    <name evidence="4" type="ORF">C2845_PM14G19880</name>
</gene>
<feature type="compositionally biased region" description="Low complexity" evidence="2">
    <location>
        <begin position="642"/>
        <end position="660"/>
    </location>
</feature>
<dbReference type="GO" id="GO:0051787">
    <property type="term" value="F:misfolded protein binding"/>
    <property type="evidence" value="ECO:0007669"/>
    <property type="project" value="TreeGrafter"/>
</dbReference>
<protein>
    <submittedName>
        <fullName evidence="4">Large proline-rich protein BAG6</fullName>
    </submittedName>
</protein>
<feature type="region of interest" description="Disordered" evidence="2">
    <location>
        <begin position="533"/>
        <end position="660"/>
    </location>
</feature>
<feature type="compositionally biased region" description="Polar residues" evidence="2">
    <location>
        <begin position="544"/>
        <end position="580"/>
    </location>
</feature>
<evidence type="ECO:0000256" key="1">
    <source>
        <dbReference type="ARBA" id="ARBA00022843"/>
    </source>
</evidence>
<accession>A0A3L6PKX7</accession>
<dbReference type="InterPro" id="IPR000626">
    <property type="entry name" value="Ubiquitin-like_dom"/>
</dbReference>
<feature type="domain" description="Ubiquitin-like" evidence="3">
    <location>
        <begin position="24"/>
        <end position="99"/>
    </location>
</feature>
<feature type="region of interest" description="Disordered" evidence="2">
    <location>
        <begin position="221"/>
        <end position="247"/>
    </location>
</feature>
<dbReference type="InterPro" id="IPR019954">
    <property type="entry name" value="Ubiquitin_CS"/>
</dbReference>
<comment type="caution">
    <text evidence="4">The sequence shown here is derived from an EMBL/GenBank/DDBJ whole genome shotgun (WGS) entry which is preliminary data.</text>
</comment>
<keyword evidence="1" id="KW-0832">Ubl conjugation</keyword>
<dbReference type="SUPFAM" id="SSF54236">
    <property type="entry name" value="Ubiquitin-like"/>
    <property type="match status" value="1"/>
</dbReference>
<evidence type="ECO:0000256" key="2">
    <source>
        <dbReference type="SAM" id="MobiDB-lite"/>
    </source>
</evidence>
<evidence type="ECO:0000313" key="4">
    <source>
        <dbReference type="EMBL" id="RLM60474.1"/>
    </source>
</evidence>
<dbReference type="GO" id="GO:0036503">
    <property type="term" value="P:ERAD pathway"/>
    <property type="evidence" value="ECO:0007669"/>
    <property type="project" value="TreeGrafter"/>
</dbReference>
<dbReference type="PRINTS" id="PR00348">
    <property type="entry name" value="UBIQUITIN"/>
</dbReference>
<dbReference type="InterPro" id="IPR019956">
    <property type="entry name" value="Ubiquitin_dom"/>
</dbReference>
<feature type="region of interest" description="Disordered" evidence="2">
    <location>
        <begin position="804"/>
        <end position="834"/>
    </location>
</feature>
<dbReference type="Pfam" id="PF00240">
    <property type="entry name" value="ubiquitin"/>
    <property type="match status" value="1"/>
</dbReference>
<feature type="compositionally biased region" description="Polar residues" evidence="2">
    <location>
        <begin position="674"/>
        <end position="697"/>
    </location>
</feature>
<dbReference type="Gene3D" id="3.10.20.90">
    <property type="entry name" value="Phosphatidylinositol 3-kinase Catalytic Subunit, Chain A, domain 1"/>
    <property type="match status" value="1"/>
</dbReference>
<evidence type="ECO:0000259" key="3">
    <source>
        <dbReference type="PROSITE" id="PS50053"/>
    </source>
</evidence>
<dbReference type="PANTHER" id="PTHR15204">
    <property type="entry name" value="LARGE PROLINE-RICH PROTEIN BAG6"/>
    <property type="match status" value="1"/>
</dbReference>
<dbReference type="GO" id="GO:0031593">
    <property type="term" value="F:polyubiquitin modification-dependent protein binding"/>
    <property type="evidence" value="ECO:0007669"/>
    <property type="project" value="TreeGrafter"/>
</dbReference>
<feature type="compositionally biased region" description="Polar residues" evidence="2">
    <location>
        <begin position="422"/>
        <end position="434"/>
    </location>
</feature>
<dbReference type="Proteomes" id="UP000275267">
    <property type="component" value="Unassembled WGS sequence"/>
</dbReference>
<feature type="region of interest" description="Disordered" evidence="2">
    <location>
        <begin position="486"/>
        <end position="514"/>
    </location>
</feature>
<dbReference type="STRING" id="4540.A0A3L6PKX7"/>
<feature type="compositionally biased region" description="Polar residues" evidence="2">
    <location>
        <begin position="486"/>
        <end position="502"/>
    </location>
</feature>
<name>A0A3L6PKX7_PANMI</name>
<dbReference type="EMBL" id="PQIB02000016">
    <property type="protein sequence ID" value="RLM60474.1"/>
    <property type="molecule type" value="Genomic_DNA"/>
</dbReference>
<sequence length="913" mass="94961">MADDNPHGASSSTAKPADDPETTIEINIKTLDSQVHKLHVNKNAPVSVLKEKIVDATDVPLDQQRLIFRGRVLKDDHLLSEYHLEDGFTLHLVARRAAEGQNSSGTSEENTHANVNFAANGGLLDDISRSVRDLLGSLGVAMSGGLTNTSFSVPLATAPEGANNVPGRTQPVNPAQPGFSVPNHQIHVTQLQPGAIPRSMVIPDSLTTLTEYMERVDRVLQNNGTPPSRDSEGQQRPTADDANVNPRFPSPEVLASVIEQAQQLLSGSASSALSHIAQRILQDGSTGDASIRREIQTESVQLGIAMQHLGAMFFELGRTMMMLRTGLSPSEAFVNSGPAVYINSTGPNPIMVQPSFQNTPPFGVSNIPVLGGVSGAFGIVDPSRSSGFGDPFRNINVRSSGASATSGSSAGTTTTSEGAINGNRQDAARTQGSNPPGHPAGTRGLPTRTVVAAIPARSSVEAPNHLLSVFLPVQVRGQVAVPNQSASFQGSQTAAGNGAQPNSTPPVPQASVGGVPPIVAQVTAQVANAPGQVSSSAQSAADQGFNQTTESRAGVLSSSIPATTPQKNDPSGTCGSTLPSQDGLHQHPQLEDTSAEHSALKNKSSDRVGSQSLEPSASGSSEPVGLGGGLIPKRRSRAAKPSGSTTDSGRDSSSVSQSQDAISVAQQFLQGFGSQNTNASRSNTPTSGPPSSRSQPTGVPPRRQSGEGQPDIGSMISGMLNNPIFGNLLSNVATQAGGSSADMRSVMEGLQSRAVVDTISNIVQNVDEQDLGAMFGSGRGKGGMDLSRMYQQMMPVVSQVLGGAGAPPAGANNGQPRSQRRSSITAGGNVLDNSSSQLDLHQARQSIEQHESPENIFSAVLKTAAQAYGEDDSIQSMLEELASDPELTNDYLKLLVEQVRQRLQSESQSGSQS</sequence>